<dbReference type="Pfam" id="PF13469">
    <property type="entry name" value="Sulfotransfer_3"/>
    <property type="match status" value="1"/>
</dbReference>
<dbReference type="SUPFAM" id="SSF52540">
    <property type="entry name" value="P-loop containing nucleoside triphosphate hydrolases"/>
    <property type="match status" value="1"/>
</dbReference>
<dbReference type="Gene3D" id="3.40.50.300">
    <property type="entry name" value="P-loop containing nucleotide triphosphate hydrolases"/>
    <property type="match status" value="1"/>
</dbReference>
<reference evidence="1 2" key="1">
    <citation type="submission" date="2024-05" db="EMBL/GenBank/DDBJ databases">
        <authorList>
            <person name="Jiang F."/>
        </authorList>
    </citation>
    <scope>NUCLEOTIDE SEQUENCE [LARGE SCALE GENOMIC DNA]</scope>
    <source>
        <strain evidence="1 2">LZ166</strain>
    </source>
</reference>
<dbReference type="Proteomes" id="UP001556692">
    <property type="component" value="Unassembled WGS sequence"/>
</dbReference>
<gene>
    <name evidence="1" type="ORF">ABGN05_15615</name>
</gene>
<comment type="caution">
    <text evidence="1">The sequence shown here is derived from an EMBL/GenBank/DDBJ whole genome shotgun (WGS) entry which is preliminary data.</text>
</comment>
<accession>A0ABV3SJZ4</accession>
<keyword evidence="2" id="KW-1185">Reference proteome</keyword>
<dbReference type="InterPro" id="IPR027417">
    <property type="entry name" value="P-loop_NTPase"/>
</dbReference>
<organism evidence="1 2">
    <name type="scientific">Aquibium pacificus</name>
    <dbReference type="NCBI Taxonomy" id="3153579"/>
    <lineage>
        <taxon>Bacteria</taxon>
        <taxon>Pseudomonadati</taxon>
        <taxon>Pseudomonadota</taxon>
        <taxon>Alphaproteobacteria</taxon>
        <taxon>Hyphomicrobiales</taxon>
        <taxon>Phyllobacteriaceae</taxon>
        <taxon>Aquibium</taxon>
    </lineage>
</organism>
<evidence type="ECO:0000313" key="2">
    <source>
        <dbReference type="Proteomes" id="UP001556692"/>
    </source>
</evidence>
<dbReference type="RefSeq" id="WP_367954962.1">
    <property type="nucleotide sequence ID" value="NZ_JBDPGJ010000003.1"/>
</dbReference>
<proteinExistence type="predicted"/>
<name>A0ABV3SJZ4_9HYPH</name>
<protein>
    <submittedName>
        <fullName evidence="1">Sulfotransferase</fullName>
    </submittedName>
</protein>
<sequence length="238" mass="26799">MKYDYIFILTYGRSGSTLLQGILNSIEGVQLRGENNGALFGLIRTYKATQGAKHGFGKNSDQPSNPWYGAADIRVDAFGKALAKAFVEHVLRPDDGTRTTGFKEIRYYPPMLSDSAFEECVFFMRHYFPKAALIVNTREIEAVVRSSKIARHGVREESIRASDARLRAFAERGHRDVFHVHYDDYVHAPERLESLFDFLGAPFDVEQLKAVMGITHSTVAMPPRVSEQKLVTPGDIQK</sequence>
<evidence type="ECO:0000313" key="1">
    <source>
        <dbReference type="EMBL" id="MEX0407092.1"/>
    </source>
</evidence>
<dbReference type="EMBL" id="JBDPGJ010000003">
    <property type="protein sequence ID" value="MEX0407092.1"/>
    <property type="molecule type" value="Genomic_DNA"/>
</dbReference>